<dbReference type="Proteomes" id="UP001201812">
    <property type="component" value="Unassembled WGS sequence"/>
</dbReference>
<feature type="region of interest" description="Disordered" evidence="1">
    <location>
        <begin position="25"/>
        <end position="51"/>
    </location>
</feature>
<gene>
    <name evidence="2" type="ORF">DdX_15065</name>
</gene>
<reference evidence="2" key="1">
    <citation type="submission" date="2022-01" db="EMBL/GenBank/DDBJ databases">
        <title>Genome Sequence Resource for Two Populations of Ditylenchus destructor, the Migratory Endoparasitic Phytonematode.</title>
        <authorList>
            <person name="Zhang H."/>
            <person name="Lin R."/>
            <person name="Xie B."/>
        </authorList>
    </citation>
    <scope>NUCLEOTIDE SEQUENCE</scope>
    <source>
        <strain evidence="2">BazhouSP</strain>
    </source>
</reference>
<evidence type="ECO:0000313" key="3">
    <source>
        <dbReference type="Proteomes" id="UP001201812"/>
    </source>
</evidence>
<organism evidence="2 3">
    <name type="scientific">Ditylenchus destructor</name>
    <dbReference type="NCBI Taxonomy" id="166010"/>
    <lineage>
        <taxon>Eukaryota</taxon>
        <taxon>Metazoa</taxon>
        <taxon>Ecdysozoa</taxon>
        <taxon>Nematoda</taxon>
        <taxon>Chromadorea</taxon>
        <taxon>Rhabditida</taxon>
        <taxon>Tylenchina</taxon>
        <taxon>Tylenchomorpha</taxon>
        <taxon>Sphaerularioidea</taxon>
        <taxon>Anguinidae</taxon>
        <taxon>Anguininae</taxon>
        <taxon>Ditylenchus</taxon>
    </lineage>
</organism>
<dbReference type="AlphaFoldDB" id="A0AAD4QV27"/>
<protein>
    <submittedName>
        <fullName evidence="2">Uncharacterized protein</fullName>
    </submittedName>
</protein>
<evidence type="ECO:0000313" key="2">
    <source>
        <dbReference type="EMBL" id="KAI1703130.1"/>
    </source>
</evidence>
<dbReference type="EMBL" id="JAKKPZ010000087">
    <property type="protein sequence ID" value="KAI1703130.1"/>
    <property type="molecule type" value="Genomic_DNA"/>
</dbReference>
<name>A0AAD4QV27_9BILA</name>
<feature type="compositionally biased region" description="Basic and acidic residues" evidence="1">
    <location>
        <begin position="25"/>
        <end position="42"/>
    </location>
</feature>
<keyword evidence="3" id="KW-1185">Reference proteome</keyword>
<accession>A0AAD4QV27</accession>
<proteinExistence type="predicted"/>
<sequence length="198" mass="22674">MPEREMWTNPTQELHYILTNPLFSKETRMDPPHRMTSADRTGRPKLSPRAGGFVRPDMFGIPPASQEESEANVIIAVNSKYAFALDVIDQHTFEYKMCHNTGNGAGNAMRTGIKTLQDVLLTAIIQSLDNFVCLIKCSLALFYIKEGMNLRRRCWDSCAMELDKRDSPRLERGYIMRLDSNGPRSAQSRRQVMKMDRK</sequence>
<evidence type="ECO:0000256" key="1">
    <source>
        <dbReference type="SAM" id="MobiDB-lite"/>
    </source>
</evidence>
<comment type="caution">
    <text evidence="2">The sequence shown here is derived from an EMBL/GenBank/DDBJ whole genome shotgun (WGS) entry which is preliminary data.</text>
</comment>